<protein>
    <recommendedName>
        <fullName evidence="3">Dockerin domain-containing protein</fullName>
    </recommendedName>
</protein>
<accession>A0A948W848</accession>
<gene>
    <name evidence="1" type="ORF">KJ970_20440</name>
</gene>
<evidence type="ECO:0008006" key="3">
    <source>
        <dbReference type="Google" id="ProtNLM"/>
    </source>
</evidence>
<name>A0A948W848_UNCEI</name>
<dbReference type="InterPro" id="IPR036439">
    <property type="entry name" value="Dockerin_dom_sf"/>
</dbReference>
<organism evidence="1 2">
    <name type="scientific">Eiseniibacteriota bacterium</name>
    <dbReference type="NCBI Taxonomy" id="2212470"/>
    <lineage>
        <taxon>Bacteria</taxon>
        <taxon>Candidatus Eiseniibacteriota</taxon>
    </lineage>
</organism>
<dbReference type="SUPFAM" id="SSF63446">
    <property type="entry name" value="Type I dockerin domain"/>
    <property type="match status" value="1"/>
</dbReference>
<sequence length="177" mass="18846">MPADVVPDPINCTVEPWNTFQQALVSPGTQSGIDVVTITVLDMAENPIDQAFVEIDFNDCPELCIEGSDPGLTGLTGPDGVIVMDPLVGGCEDCDVTVRANGVTIAYYHHVRSPDWNNTEADGIVNVADFAFFAGAFLSTQNDCADYNNNGSVNAIDFSLFAPAFLRQDRNPAGCAP</sequence>
<reference evidence="1" key="1">
    <citation type="submission" date="2021-05" db="EMBL/GenBank/DDBJ databases">
        <title>Energy efficiency and biological interactions define the core microbiome of deep oligotrophic groundwater.</title>
        <authorList>
            <person name="Mehrshad M."/>
            <person name="Lopez-Fernandez M."/>
            <person name="Bell E."/>
            <person name="Bernier-Latmani R."/>
            <person name="Bertilsson S."/>
            <person name="Dopson M."/>
        </authorList>
    </citation>
    <scope>NUCLEOTIDE SEQUENCE</scope>
    <source>
        <strain evidence="1">Modern_marine.mb.64</strain>
    </source>
</reference>
<dbReference type="EMBL" id="JAHJDP010000118">
    <property type="protein sequence ID" value="MBU2693294.1"/>
    <property type="molecule type" value="Genomic_DNA"/>
</dbReference>
<dbReference type="Gene3D" id="1.10.1330.10">
    <property type="entry name" value="Dockerin domain"/>
    <property type="match status" value="1"/>
</dbReference>
<dbReference type="Proteomes" id="UP000777784">
    <property type="component" value="Unassembled WGS sequence"/>
</dbReference>
<evidence type="ECO:0000313" key="2">
    <source>
        <dbReference type="Proteomes" id="UP000777784"/>
    </source>
</evidence>
<dbReference type="GO" id="GO:0000272">
    <property type="term" value="P:polysaccharide catabolic process"/>
    <property type="evidence" value="ECO:0007669"/>
    <property type="project" value="InterPro"/>
</dbReference>
<dbReference type="AlphaFoldDB" id="A0A948W848"/>
<comment type="caution">
    <text evidence="1">The sequence shown here is derived from an EMBL/GenBank/DDBJ whole genome shotgun (WGS) entry which is preliminary data.</text>
</comment>
<evidence type="ECO:0000313" key="1">
    <source>
        <dbReference type="EMBL" id="MBU2693294.1"/>
    </source>
</evidence>
<proteinExistence type="predicted"/>